<reference evidence="1" key="2">
    <citation type="journal article" date="2021" name="PeerJ">
        <title>Extensive microbial diversity within the chicken gut microbiome revealed by metagenomics and culture.</title>
        <authorList>
            <person name="Gilroy R."/>
            <person name="Ravi A."/>
            <person name="Getino M."/>
            <person name="Pursley I."/>
            <person name="Horton D.L."/>
            <person name="Alikhan N.F."/>
            <person name="Baker D."/>
            <person name="Gharbi K."/>
            <person name="Hall N."/>
            <person name="Watson M."/>
            <person name="Adriaenssens E.M."/>
            <person name="Foster-Nyarko E."/>
            <person name="Jarju S."/>
            <person name="Secka A."/>
            <person name="Antonio M."/>
            <person name="Oren A."/>
            <person name="Chaudhuri R.R."/>
            <person name="La Ragione R."/>
            <person name="Hildebrand F."/>
            <person name="Pallen M.J."/>
        </authorList>
    </citation>
    <scope>NUCLEOTIDE SEQUENCE</scope>
    <source>
        <strain evidence="1">ChiGjej1B1-1684</strain>
    </source>
</reference>
<evidence type="ECO:0000313" key="1">
    <source>
        <dbReference type="EMBL" id="HIU49623.1"/>
    </source>
</evidence>
<dbReference type="AlphaFoldDB" id="A0A9D1LX35"/>
<dbReference type="PANTHER" id="PTHR10000">
    <property type="entry name" value="PHOSPHOSERINE PHOSPHATASE"/>
    <property type="match status" value="1"/>
</dbReference>
<dbReference type="InterPro" id="IPR000150">
    <property type="entry name" value="Cof"/>
</dbReference>
<dbReference type="SUPFAM" id="SSF56784">
    <property type="entry name" value="HAD-like"/>
    <property type="match status" value="1"/>
</dbReference>
<organism evidence="1 2">
    <name type="scientific">Candidatus Limousia pullorum</name>
    <dbReference type="NCBI Taxonomy" id="2840860"/>
    <lineage>
        <taxon>Bacteria</taxon>
        <taxon>Bacillati</taxon>
        <taxon>Bacillota</taxon>
        <taxon>Clostridia</taxon>
        <taxon>Eubacteriales</taxon>
        <taxon>Oscillospiraceae</taxon>
        <taxon>Oscillospiraceae incertae sedis</taxon>
        <taxon>Candidatus Limousia</taxon>
    </lineage>
</organism>
<dbReference type="InterPro" id="IPR036412">
    <property type="entry name" value="HAD-like_sf"/>
</dbReference>
<dbReference type="Proteomes" id="UP000824118">
    <property type="component" value="Unassembled WGS sequence"/>
</dbReference>
<dbReference type="PROSITE" id="PS01229">
    <property type="entry name" value="COF_2"/>
    <property type="match status" value="1"/>
</dbReference>
<dbReference type="NCBIfam" id="TIGR01484">
    <property type="entry name" value="HAD-SF-IIB"/>
    <property type="match status" value="1"/>
</dbReference>
<dbReference type="EMBL" id="DVNG01000018">
    <property type="protein sequence ID" value="HIU49623.1"/>
    <property type="molecule type" value="Genomic_DNA"/>
</dbReference>
<dbReference type="Gene3D" id="3.40.50.1000">
    <property type="entry name" value="HAD superfamily/HAD-like"/>
    <property type="match status" value="1"/>
</dbReference>
<dbReference type="CDD" id="cd07516">
    <property type="entry name" value="HAD_Pase"/>
    <property type="match status" value="1"/>
</dbReference>
<dbReference type="SFLD" id="SFLDG01144">
    <property type="entry name" value="C2.B.4:_PGP_Like"/>
    <property type="match status" value="1"/>
</dbReference>
<dbReference type="SFLD" id="SFLDS00003">
    <property type="entry name" value="Haloacid_Dehalogenase"/>
    <property type="match status" value="1"/>
</dbReference>
<name>A0A9D1LX35_9FIRM</name>
<dbReference type="GO" id="GO:0016791">
    <property type="term" value="F:phosphatase activity"/>
    <property type="evidence" value="ECO:0007669"/>
    <property type="project" value="TreeGrafter"/>
</dbReference>
<evidence type="ECO:0000313" key="2">
    <source>
        <dbReference type="Proteomes" id="UP000824118"/>
    </source>
</evidence>
<dbReference type="InterPro" id="IPR006379">
    <property type="entry name" value="HAD-SF_hydro_IIB"/>
</dbReference>
<dbReference type="PROSITE" id="PS01228">
    <property type="entry name" value="COF_1"/>
    <property type="match status" value="1"/>
</dbReference>
<sequence length="267" mass="29698">MKYKLIAADMDGTLLNSEGKISPKTSKAIKKAVDMGVVFTVSSGRPIQGILKYGEFLPLKFPAITYNGAMIVNPENSEILFHKALEKDDALKILKLGEERSVTICLWCENQLFVNRIDERVNKYKRLSGVEPILIDSKEALTKKGVTKILWYDDTENIKSFQETLQKESFNEVTFCTSKPEFLEFFNSGVSKAAAMEFLGKLYGIKREEMIAIGDGDNDLAMIEYAGLGISMENGSEKVKKAAGYITASNDNNGVALAIEKFILNHI</sequence>
<dbReference type="NCBIfam" id="TIGR00099">
    <property type="entry name" value="Cof-subfamily"/>
    <property type="match status" value="1"/>
</dbReference>
<accession>A0A9D1LX35</accession>
<dbReference type="SFLD" id="SFLDG01140">
    <property type="entry name" value="C2.B:_Phosphomannomutase_and_P"/>
    <property type="match status" value="1"/>
</dbReference>
<protein>
    <submittedName>
        <fullName evidence="1">HAD family phosphatase</fullName>
    </submittedName>
</protein>
<dbReference type="InterPro" id="IPR023214">
    <property type="entry name" value="HAD_sf"/>
</dbReference>
<dbReference type="GO" id="GO:0005829">
    <property type="term" value="C:cytosol"/>
    <property type="evidence" value="ECO:0007669"/>
    <property type="project" value="TreeGrafter"/>
</dbReference>
<reference evidence="1" key="1">
    <citation type="submission" date="2020-10" db="EMBL/GenBank/DDBJ databases">
        <authorList>
            <person name="Gilroy R."/>
        </authorList>
    </citation>
    <scope>NUCLEOTIDE SEQUENCE</scope>
    <source>
        <strain evidence="1">ChiGjej1B1-1684</strain>
    </source>
</reference>
<comment type="caution">
    <text evidence="1">The sequence shown here is derived from an EMBL/GenBank/DDBJ whole genome shotgun (WGS) entry which is preliminary data.</text>
</comment>
<dbReference type="PANTHER" id="PTHR10000:SF8">
    <property type="entry name" value="HAD SUPERFAMILY HYDROLASE-LIKE, TYPE 3"/>
    <property type="match status" value="1"/>
</dbReference>
<gene>
    <name evidence="1" type="ORF">IAD22_01230</name>
</gene>
<proteinExistence type="predicted"/>
<dbReference type="Gene3D" id="3.30.1240.10">
    <property type="match status" value="1"/>
</dbReference>
<dbReference type="Pfam" id="PF08282">
    <property type="entry name" value="Hydrolase_3"/>
    <property type="match status" value="1"/>
</dbReference>
<dbReference type="GO" id="GO:0000287">
    <property type="term" value="F:magnesium ion binding"/>
    <property type="evidence" value="ECO:0007669"/>
    <property type="project" value="TreeGrafter"/>
</dbReference>